<dbReference type="GO" id="GO:0005125">
    <property type="term" value="F:cytokine activity"/>
    <property type="evidence" value="ECO:0007669"/>
    <property type="project" value="InterPro"/>
</dbReference>
<dbReference type="OrthoDB" id="10016744at2759"/>
<accession>A0A8S3SX60</accession>
<reference evidence="6" key="1">
    <citation type="submission" date="2021-03" db="EMBL/GenBank/DDBJ databases">
        <authorList>
            <person name="Bekaert M."/>
        </authorList>
    </citation>
    <scope>NUCLEOTIDE SEQUENCE</scope>
</reference>
<evidence type="ECO:0000256" key="1">
    <source>
        <dbReference type="ARBA" id="ARBA00004613"/>
    </source>
</evidence>
<keyword evidence="7" id="KW-1185">Reference proteome</keyword>
<evidence type="ECO:0000256" key="4">
    <source>
        <dbReference type="ARBA" id="ARBA00022729"/>
    </source>
</evidence>
<dbReference type="InterPro" id="IPR029034">
    <property type="entry name" value="Cystine-knot_cytokine"/>
</dbReference>
<evidence type="ECO:0000313" key="6">
    <source>
        <dbReference type="EMBL" id="CAG2225604.1"/>
    </source>
</evidence>
<name>A0A8S3SX60_MYTED</name>
<dbReference type="SUPFAM" id="SSF57501">
    <property type="entry name" value="Cystine-knot cytokines"/>
    <property type="match status" value="1"/>
</dbReference>
<dbReference type="GO" id="GO:0005576">
    <property type="term" value="C:extracellular region"/>
    <property type="evidence" value="ECO:0007669"/>
    <property type="project" value="UniProtKB-SubCell"/>
</dbReference>
<evidence type="ECO:0000313" key="7">
    <source>
        <dbReference type="Proteomes" id="UP000683360"/>
    </source>
</evidence>
<evidence type="ECO:0000256" key="2">
    <source>
        <dbReference type="ARBA" id="ARBA00007236"/>
    </source>
</evidence>
<comment type="caution">
    <text evidence="6">The sequence shown here is derived from an EMBL/GenBank/DDBJ whole genome shotgun (WGS) entry which is preliminary data.</text>
</comment>
<feature type="signal peptide" evidence="5">
    <location>
        <begin position="1"/>
        <end position="31"/>
    </location>
</feature>
<feature type="chain" id="PRO_5035749262" evidence="5">
    <location>
        <begin position="32"/>
        <end position="210"/>
    </location>
</feature>
<dbReference type="Pfam" id="PF06083">
    <property type="entry name" value="IL17"/>
    <property type="match status" value="1"/>
</dbReference>
<gene>
    <name evidence="6" type="ORF">MEDL_38731</name>
</gene>
<comment type="subcellular location">
    <subcellularLocation>
        <location evidence="1">Secreted</location>
    </subcellularLocation>
</comment>
<proteinExistence type="inferred from homology"/>
<dbReference type="AlphaFoldDB" id="A0A8S3SX60"/>
<evidence type="ECO:0000256" key="5">
    <source>
        <dbReference type="SAM" id="SignalP"/>
    </source>
</evidence>
<keyword evidence="4 5" id="KW-0732">Signal</keyword>
<keyword evidence="3" id="KW-0964">Secreted</keyword>
<dbReference type="Gene3D" id="2.10.90.10">
    <property type="entry name" value="Cystine-knot cytokines"/>
    <property type="match status" value="1"/>
</dbReference>
<sequence>MYIEIRNKSSAMKNQVIYSLLFSLLIQLLEAAPVFKNSSCSDPNDTFLQSRFNELNNGLDMRKLFLDSDWTENDIDARFNALVSMSNSRASSPSFCTVTGKGNDPLMFRSLCPWTIGSENQRDGIFPKSLYYAKTNCTSCIGSHKSCEPLNYRIKILERTTQCNSDGLYVYKEKTQPLPIAYVCAQAREVEQTGQSVTIASIIDAPVPVR</sequence>
<dbReference type="InterPro" id="IPR010345">
    <property type="entry name" value="IL-17_fam"/>
</dbReference>
<dbReference type="Proteomes" id="UP000683360">
    <property type="component" value="Unassembled WGS sequence"/>
</dbReference>
<dbReference type="EMBL" id="CAJPWZ010001854">
    <property type="protein sequence ID" value="CAG2225604.1"/>
    <property type="molecule type" value="Genomic_DNA"/>
</dbReference>
<protein>
    <submittedName>
        <fullName evidence="6">Uncharacterized protein</fullName>
    </submittedName>
</protein>
<comment type="similarity">
    <text evidence="2">Belongs to the IL-17 family.</text>
</comment>
<organism evidence="6 7">
    <name type="scientific">Mytilus edulis</name>
    <name type="common">Blue mussel</name>
    <dbReference type="NCBI Taxonomy" id="6550"/>
    <lineage>
        <taxon>Eukaryota</taxon>
        <taxon>Metazoa</taxon>
        <taxon>Spiralia</taxon>
        <taxon>Lophotrochozoa</taxon>
        <taxon>Mollusca</taxon>
        <taxon>Bivalvia</taxon>
        <taxon>Autobranchia</taxon>
        <taxon>Pteriomorphia</taxon>
        <taxon>Mytilida</taxon>
        <taxon>Mytiloidea</taxon>
        <taxon>Mytilidae</taxon>
        <taxon>Mytilinae</taxon>
        <taxon>Mytilus</taxon>
    </lineage>
</organism>
<evidence type="ECO:0000256" key="3">
    <source>
        <dbReference type="ARBA" id="ARBA00022525"/>
    </source>
</evidence>